<evidence type="ECO:0000313" key="3">
    <source>
        <dbReference type="Proteomes" id="UP001596022"/>
    </source>
</evidence>
<gene>
    <name evidence="2" type="ORF">ACFO4N_14830</name>
</gene>
<keyword evidence="1" id="KW-0472">Membrane</keyword>
<proteinExistence type="predicted"/>
<comment type="caution">
    <text evidence="2">The sequence shown here is derived from an EMBL/GenBank/DDBJ whole genome shotgun (WGS) entry which is preliminary data.</text>
</comment>
<sequence length="215" mass="24758">MSNFRGGGSADVLPIVLGALPIIAIVLPLLIDHWETDMIVIRIKKKQRLFYDHLVFSFLISMFFTIIIAISGLIGAFIVTGHIQNLWGSKTGTLYFLLENKSFFPLFIPHVTSLKVWAYLISSRFLAILFISVCVIFLKVLIKKNSLVFFITLILLGTDGLFTERFSLFLGRIRITMDTWLSPSEQWFNLIYLFLWIVVLSFLCLKFYENKEFIG</sequence>
<dbReference type="EMBL" id="JBHSFW010000014">
    <property type="protein sequence ID" value="MFC4619986.1"/>
    <property type="molecule type" value="Genomic_DNA"/>
</dbReference>
<organism evidence="2 3">
    <name type="scientific">Camelliibacillus cellulosilyticus</name>
    <dbReference type="NCBI Taxonomy" id="2174486"/>
    <lineage>
        <taxon>Bacteria</taxon>
        <taxon>Bacillati</taxon>
        <taxon>Bacillota</taxon>
        <taxon>Bacilli</taxon>
        <taxon>Bacillales</taxon>
        <taxon>Sporolactobacillaceae</taxon>
        <taxon>Camelliibacillus</taxon>
    </lineage>
</organism>
<evidence type="ECO:0008006" key="4">
    <source>
        <dbReference type="Google" id="ProtNLM"/>
    </source>
</evidence>
<accession>A0ABV9GRW3</accession>
<protein>
    <recommendedName>
        <fullName evidence="4">ABC-2 type transport system permease protein</fullName>
    </recommendedName>
</protein>
<keyword evidence="1" id="KW-0812">Transmembrane</keyword>
<evidence type="ECO:0000313" key="2">
    <source>
        <dbReference type="EMBL" id="MFC4619986.1"/>
    </source>
</evidence>
<keyword evidence="1" id="KW-1133">Transmembrane helix</keyword>
<feature type="transmembrane region" description="Helical" evidence="1">
    <location>
        <begin position="116"/>
        <end position="138"/>
    </location>
</feature>
<feature type="transmembrane region" description="Helical" evidence="1">
    <location>
        <begin position="12"/>
        <end position="34"/>
    </location>
</feature>
<name>A0ABV9GRW3_9BACL</name>
<feature type="transmembrane region" description="Helical" evidence="1">
    <location>
        <begin position="147"/>
        <end position="170"/>
    </location>
</feature>
<reference evidence="3" key="1">
    <citation type="journal article" date="2019" name="Int. J. Syst. Evol. Microbiol.">
        <title>The Global Catalogue of Microorganisms (GCM) 10K type strain sequencing project: providing services to taxonomists for standard genome sequencing and annotation.</title>
        <authorList>
            <consortium name="The Broad Institute Genomics Platform"/>
            <consortium name="The Broad Institute Genome Sequencing Center for Infectious Disease"/>
            <person name="Wu L."/>
            <person name="Ma J."/>
        </authorList>
    </citation>
    <scope>NUCLEOTIDE SEQUENCE [LARGE SCALE GENOMIC DNA]</scope>
    <source>
        <strain evidence="3">CGMCC 1.16306</strain>
    </source>
</reference>
<dbReference type="Proteomes" id="UP001596022">
    <property type="component" value="Unassembled WGS sequence"/>
</dbReference>
<keyword evidence="3" id="KW-1185">Reference proteome</keyword>
<evidence type="ECO:0000256" key="1">
    <source>
        <dbReference type="SAM" id="Phobius"/>
    </source>
</evidence>
<feature type="transmembrane region" description="Helical" evidence="1">
    <location>
        <begin position="54"/>
        <end position="79"/>
    </location>
</feature>
<feature type="transmembrane region" description="Helical" evidence="1">
    <location>
        <begin position="190"/>
        <end position="208"/>
    </location>
</feature>